<name>A0A1W2H5C2_9BACT</name>
<keyword evidence="3" id="KW-1185">Reference proteome</keyword>
<dbReference type="EMBL" id="LT838813">
    <property type="protein sequence ID" value="SMD44069.1"/>
    <property type="molecule type" value="Genomic_DNA"/>
</dbReference>
<keyword evidence="1" id="KW-1133">Transmembrane helix</keyword>
<sequence>MKASKGKICKLGVWDESIPDIKFDDEGISSYAKIFKKLLADFPKGEEGQKIWEGFVMKMKSHGRRNKYDCIIGVSGGTDSSFLLHLAAEYNLRVLAVYLDNGWGSNIAVGNIKKMTQALDFDLETYVINYQEVIDVFKAYLKAQLPWVDGPTDLAIKAVLYKVADREGLKHILIGHDFRTEGFQPNEWTYTDSLQLKFLTKKYQNRVLRSFPSLSIWSFGYFAYLKNIKMIRPFFYLPYTKSNAKKILVQKYNWVDYGGHHYENIFTKFIISYWLPKKFGIDKRKITLSAQVLSGEISRELAIEEIGKKPFDEDSVDKDIEFVAKKLNFPKSELIELLEGPGKFFTDYPSYFPRIQKMKRLIFPAMKYLLPNKPLMFYQMEERDQ</sequence>
<feature type="transmembrane region" description="Helical" evidence="1">
    <location>
        <begin position="207"/>
        <end position="225"/>
    </location>
</feature>
<dbReference type="RefSeq" id="WP_084120902.1">
    <property type="nucleotide sequence ID" value="NZ_LT838813.1"/>
</dbReference>
<keyword evidence="1" id="KW-0472">Membrane</keyword>
<organism evidence="2 3">
    <name type="scientific">Aquiflexum balticum DSM 16537</name>
    <dbReference type="NCBI Taxonomy" id="758820"/>
    <lineage>
        <taxon>Bacteria</taxon>
        <taxon>Pseudomonadati</taxon>
        <taxon>Bacteroidota</taxon>
        <taxon>Cytophagia</taxon>
        <taxon>Cytophagales</taxon>
        <taxon>Cyclobacteriaceae</taxon>
        <taxon>Aquiflexum</taxon>
    </lineage>
</organism>
<accession>A0A1W2H5C2</accession>
<evidence type="ECO:0000313" key="2">
    <source>
        <dbReference type="EMBL" id="SMD44069.1"/>
    </source>
</evidence>
<evidence type="ECO:0000313" key="3">
    <source>
        <dbReference type="Proteomes" id="UP000192333"/>
    </source>
</evidence>
<gene>
    <name evidence="2" type="ORF">SAMN00777080_2684</name>
</gene>
<dbReference type="AlphaFoldDB" id="A0A1W2H5C2"/>
<dbReference type="Proteomes" id="UP000192333">
    <property type="component" value="Chromosome I"/>
</dbReference>
<dbReference type="STRING" id="758820.SAMN00777080_2684"/>
<proteinExistence type="predicted"/>
<keyword evidence="1" id="KW-0812">Transmembrane</keyword>
<dbReference type="Gene3D" id="3.40.50.620">
    <property type="entry name" value="HUPs"/>
    <property type="match status" value="1"/>
</dbReference>
<reference evidence="3" key="1">
    <citation type="submission" date="2017-04" db="EMBL/GenBank/DDBJ databases">
        <authorList>
            <person name="Varghese N."/>
            <person name="Submissions S."/>
        </authorList>
    </citation>
    <scope>NUCLEOTIDE SEQUENCE [LARGE SCALE GENOMIC DNA]</scope>
    <source>
        <strain evidence="3">DSM 16537</strain>
    </source>
</reference>
<dbReference type="OrthoDB" id="702at2"/>
<evidence type="ECO:0000256" key="1">
    <source>
        <dbReference type="SAM" id="Phobius"/>
    </source>
</evidence>
<dbReference type="SUPFAM" id="SSF52402">
    <property type="entry name" value="Adenine nucleotide alpha hydrolases-like"/>
    <property type="match status" value="1"/>
</dbReference>
<protein>
    <submittedName>
        <fullName evidence="2">tRNA(Ile)-lysidine synthase TilS/MesJ</fullName>
    </submittedName>
</protein>
<dbReference type="InterPro" id="IPR014729">
    <property type="entry name" value="Rossmann-like_a/b/a_fold"/>
</dbReference>